<feature type="domain" description="Gfo/Idh/MocA-like oxidoreductase C-terminal" evidence="3">
    <location>
        <begin position="136"/>
        <end position="325"/>
    </location>
</feature>
<accession>A0A1B2DZI2</accession>
<dbReference type="InterPro" id="IPR036291">
    <property type="entry name" value="NAD(P)-bd_dom_sf"/>
</dbReference>
<dbReference type="InterPro" id="IPR004104">
    <property type="entry name" value="Gfo/Idh/MocA-like_OxRdtase_C"/>
</dbReference>
<dbReference type="Pfam" id="PF01408">
    <property type="entry name" value="GFO_IDH_MocA"/>
    <property type="match status" value="1"/>
</dbReference>
<evidence type="ECO:0000259" key="2">
    <source>
        <dbReference type="Pfam" id="PF01408"/>
    </source>
</evidence>
<feature type="domain" description="Gfo/Idh/MocA-like oxidoreductase N-terminal" evidence="2">
    <location>
        <begin position="1"/>
        <end position="119"/>
    </location>
</feature>
<dbReference type="PANTHER" id="PTHR43377">
    <property type="entry name" value="BILIVERDIN REDUCTASE A"/>
    <property type="match status" value="1"/>
</dbReference>
<evidence type="ECO:0000256" key="1">
    <source>
        <dbReference type="ARBA" id="ARBA00010928"/>
    </source>
</evidence>
<reference evidence="4" key="1">
    <citation type="submission" date="2016-08" db="EMBL/GenBank/DDBJ databases">
        <title>Complete Genome Seqeunce of Paenibacillus sp. nov. IHBB 9852 from high altitute lake of Indian trans-Himalayas.</title>
        <authorList>
            <person name="Kiran S."/>
            <person name="Swarnkar M.K."/>
            <person name="Rana A."/>
            <person name="Tewari R."/>
            <person name="Gulati A."/>
        </authorList>
    </citation>
    <scope>NUCLEOTIDE SEQUENCE [LARGE SCALE GENOMIC DNA]</scope>
    <source>
        <strain evidence="4">IHBB 9852</strain>
    </source>
</reference>
<dbReference type="RefSeq" id="WP_099477598.1">
    <property type="nucleotide sequence ID" value="NZ_CP016809.1"/>
</dbReference>
<dbReference type="SUPFAM" id="SSF51735">
    <property type="entry name" value="NAD(P)-binding Rossmann-fold domains"/>
    <property type="match status" value="1"/>
</dbReference>
<dbReference type="SUPFAM" id="SSF55347">
    <property type="entry name" value="Glyceraldehyde-3-phosphate dehydrogenase-like, C-terminal domain"/>
    <property type="match status" value="1"/>
</dbReference>
<protein>
    <submittedName>
        <fullName evidence="4">Oxidoreductase</fullName>
    </submittedName>
</protein>
<sequence length="332" mass="35865">MNIAIIGCGTMGMAYAGNLAAMPGVKVTGVVDINAGRAEKAAAVTGAKAYTDVESLLQQEELETVAICLPTYLHKPYTLKLAEKGIHIICEKPAALTLEDALEMKAACEKHGVRLFIGHVVRFFPNYADAYRQAHSGVIGTAKMAHFKRYGSYPKGMDGWYSNHDQSGGVILDLMIHDIDFACWLFGEVESVFASVIKREEPEMEYAQITLRFKNSAIANLTGYWGYPGPFTTQFEIAGDQGIIRFDSNQVQSLDIKLAAGPSGESAAVQVPSSPSLHDPYYDEVQHFIKCIQDGSEPRVSAADACYAVEVALAAERSAQTGQPVIMGGNAS</sequence>
<dbReference type="Gene3D" id="3.40.50.720">
    <property type="entry name" value="NAD(P)-binding Rossmann-like Domain"/>
    <property type="match status" value="1"/>
</dbReference>
<dbReference type="InterPro" id="IPR000683">
    <property type="entry name" value="Gfo/Idh/MocA-like_OxRdtase_N"/>
</dbReference>
<dbReference type="InterPro" id="IPR051450">
    <property type="entry name" value="Gfo/Idh/MocA_Oxidoreductases"/>
</dbReference>
<dbReference type="KEGG" id="pib:BBD41_10800"/>
<proteinExistence type="inferred from homology"/>
<dbReference type="Gene3D" id="3.30.360.10">
    <property type="entry name" value="Dihydrodipicolinate Reductase, domain 2"/>
    <property type="match status" value="1"/>
</dbReference>
<dbReference type="PANTHER" id="PTHR43377:SF1">
    <property type="entry name" value="BILIVERDIN REDUCTASE A"/>
    <property type="match status" value="1"/>
</dbReference>
<evidence type="ECO:0000259" key="3">
    <source>
        <dbReference type="Pfam" id="PF02894"/>
    </source>
</evidence>
<dbReference type="AlphaFoldDB" id="A0A1B2DZI2"/>
<comment type="similarity">
    <text evidence="1">Belongs to the Gfo/Idh/MocA family.</text>
</comment>
<evidence type="ECO:0000313" key="4">
    <source>
        <dbReference type="EMBL" id="ANY73037.1"/>
    </source>
</evidence>
<dbReference type="Pfam" id="PF02894">
    <property type="entry name" value="GFO_IDH_MocA_C"/>
    <property type="match status" value="1"/>
</dbReference>
<dbReference type="GO" id="GO:0000166">
    <property type="term" value="F:nucleotide binding"/>
    <property type="evidence" value="ECO:0007669"/>
    <property type="project" value="InterPro"/>
</dbReference>
<dbReference type="EMBL" id="CP016809">
    <property type="protein sequence ID" value="ANY73037.1"/>
    <property type="molecule type" value="Genomic_DNA"/>
</dbReference>
<organism evidence="4">
    <name type="scientific">Paenibacillus ihbetae</name>
    <dbReference type="NCBI Taxonomy" id="1870820"/>
    <lineage>
        <taxon>Bacteria</taxon>
        <taxon>Bacillati</taxon>
        <taxon>Bacillota</taxon>
        <taxon>Bacilli</taxon>
        <taxon>Bacillales</taxon>
        <taxon>Paenibacillaceae</taxon>
        <taxon>Paenibacillus</taxon>
    </lineage>
</organism>
<name>A0A1B2DZI2_9BACL</name>
<gene>
    <name evidence="4" type="ORF">BBD41_10800</name>
</gene>